<dbReference type="Proteomes" id="UP000187203">
    <property type="component" value="Unassembled WGS sequence"/>
</dbReference>
<dbReference type="PANTHER" id="PTHR46445:SF7">
    <property type="entry name" value="GBF-INTERACTING PROTEIN 1 N-TERMINAL DOMAIN-CONTAINING PROTEIN"/>
    <property type="match status" value="1"/>
</dbReference>
<feature type="compositionally biased region" description="Low complexity" evidence="1">
    <location>
        <begin position="720"/>
        <end position="739"/>
    </location>
</feature>
<dbReference type="PANTHER" id="PTHR46445">
    <property type="entry name" value="RNA POLYMERASE II DEGRADATION FACTOR-LIKE PROTEIN (DUF1296)"/>
    <property type="match status" value="1"/>
</dbReference>
<accession>A0A1R3KFS0</accession>
<dbReference type="AlphaFoldDB" id="A0A1R3KFS0"/>
<gene>
    <name evidence="3" type="ORF">COLO4_08450</name>
</gene>
<feature type="compositionally biased region" description="Polar residues" evidence="1">
    <location>
        <begin position="368"/>
        <end position="380"/>
    </location>
</feature>
<evidence type="ECO:0000256" key="1">
    <source>
        <dbReference type="SAM" id="MobiDB-lite"/>
    </source>
</evidence>
<feature type="domain" description="GBF-interacting protein 1 N-terminal" evidence="2">
    <location>
        <begin position="1"/>
        <end position="28"/>
    </location>
</feature>
<dbReference type="Pfam" id="PF06972">
    <property type="entry name" value="GIP1_N"/>
    <property type="match status" value="1"/>
</dbReference>
<feature type="compositionally biased region" description="Low complexity" evidence="1">
    <location>
        <begin position="347"/>
        <end position="358"/>
    </location>
</feature>
<evidence type="ECO:0000259" key="2">
    <source>
        <dbReference type="Pfam" id="PF06972"/>
    </source>
</evidence>
<organism evidence="3 4">
    <name type="scientific">Corchorus olitorius</name>
    <dbReference type="NCBI Taxonomy" id="93759"/>
    <lineage>
        <taxon>Eukaryota</taxon>
        <taxon>Viridiplantae</taxon>
        <taxon>Streptophyta</taxon>
        <taxon>Embryophyta</taxon>
        <taxon>Tracheophyta</taxon>
        <taxon>Spermatophyta</taxon>
        <taxon>Magnoliopsida</taxon>
        <taxon>eudicotyledons</taxon>
        <taxon>Gunneridae</taxon>
        <taxon>Pentapetalae</taxon>
        <taxon>rosids</taxon>
        <taxon>malvids</taxon>
        <taxon>Malvales</taxon>
        <taxon>Malvaceae</taxon>
        <taxon>Grewioideae</taxon>
        <taxon>Apeibeae</taxon>
        <taxon>Corchorus</taxon>
    </lineage>
</organism>
<sequence>MDPNDAVQRLLSQDTFHEVKSRRERRKEMKDTQEPKTRSNYGPSNRGVRGSSEHSFGRSGSVHMNSNELGKAAYRKVNGNSFNADNRRQTLGTGEMIDSSLQQSHGSQSAWVGASGHATMADIVKMGRPQSKGSQMPCETSYTPQDAVPPNTAVYLMKNSHASSPSESGTHHDLHSSDLDMSREFGKKSSQHEFDNGWHTIEPITTSDIGETMYSDQSYLQNNRPNLSSNCWSENATGGLVGTRKQDDDLCKNTGSPDSYQQIYEHQEGIGRGSHISVPNSTASLSNDVVEAVSSAAVNLQNLSLGKEEPDVTRTEENHGVVLPNYLQAFAADCSHLSFGTYKSGKSTASSHPRASSSLTNDPGDVFTASNGPSSMHLSSRNSLYHDREYMGFDFDALRATADARNYNAPKSSQAELRKVDVPHAAANGNDFVSQSSITDSRVKNIQELCASMPFMINPKARNLPPLPSEVQSYSNSTTSDIVAEALQSLKARDSAAFPASQSISSRYGSTASSIKNLTVSMPEVLNSGAFSASLPTSQALNGTNLTTGPLKDNFSAHSYSQTGYSAIPQGHTYPPSVFQQAYPDGNVYEKPAYPDGNVYESLAGMKYNLPQYRSASMTSLPLPGSYASGYDSLGNPTDIPGNFQHNLSTGTAGNKVGYDDLLRSQYRDGGANFALLQQSQQQSQLYGALNYPGVYNSQAGITREQQLQQQNLRDMLINGSQGPSSKQQQLPQLWQQSY</sequence>
<dbReference type="STRING" id="93759.A0A1R3KFS0"/>
<feature type="region of interest" description="Disordered" evidence="1">
    <location>
        <begin position="1"/>
        <end position="64"/>
    </location>
</feature>
<proteinExistence type="predicted"/>
<feature type="region of interest" description="Disordered" evidence="1">
    <location>
        <begin position="718"/>
        <end position="739"/>
    </location>
</feature>
<dbReference type="InterPro" id="IPR009719">
    <property type="entry name" value="GIP1_N"/>
</dbReference>
<feature type="region of interest" description="Disordered" evidence="1">
    <location>
        <begin position="343"/>
        <end position="380"/>
    </location>
</feature>
<reference evidence="4" key="1">
    <citation type="submission" date="2013-09" db="EMBL/GenBank/DDBJ databases">
        <title>Corchorus olitorius genome sequencing.</title>
        <authorList>
            <person name="Alam M."/>
            <person name="Haque M.S."/>
            <person name="Islam M.S."/>
            <person name="Emdad E.M."/>
            <person name="Islam M.M."/>
            <person name="Ahmed B."/>
            <person name="Halim A."/>
            <person name="Hossen Q.M.M."/>
            <person name="Hossain M.Z."/>
            <person name="Ahmed R."/>
            <person name="Khan M.M."/>
            <person name="Islam R."/>
            <person name="Rashid M.M."/>
            <person name="Khan S.A."/>
            <person name="Rahman M.S."/>
            <person name="Alam M."/>
            <person name="Yahiya A.S."/>
            <person name="Khan M.S."/>
            <person name="Azam M.S."/>
            <person name="Haque T."/>
            <person name="Lashkar M.Z.H."/>
            <person name="Akhand A.I."/>
            <person name="Morshed G."/>
            <person name="Roy S."/>
            <person name="Uddin K.S."/>
            <person name="Rabeya T."/>
            <person name="Hossain A.S."/>
            <person name="Chowdhury A."/>
            <person name="Snigdha A.R."/>
            <person name="Mortoza M.S."/>
            <person name="Matin S.A."/>
            <person name="Hoque S.M.E."/>
            <person name="Islam M.K."/>
            <person name="Roy D.K."/>
            <person name="Haider R."/>
            <person name="Moosa M.M."/>
            <person name="Elias S.M."/>
            <person name="Hasan A.M."/>
            <person name="Jahan S."/>
            <person name="Shafiuddin M."/>
            <person name="Mahmood N."/>
            <person name="Shommy N.S."/>
        </authorList>
    </citation>
    <scope>NUCLEOTIDE SEQUENCE [LARGE SCALE GENOMIC DNA]</scope>
    <source>
        <strain evidence="4">cv. O-4</strain>
    </source>
</reference>
<feature type="compositionally biased region" description="Basic and acidic residues" evidence="1">
    <location>
        <begin position="15"/>
        <end position="37"/>
    </location>
</feature>
<name>A0A1R3KFS0_9ROSI</name>
<evidence type="ECO:0000313" key="4">
    <source>
        <dbReference type="Proteomes" id="UP000187203"/>
    </source>
</evidence>
<comment type="caution">
    <text evidence="3">The sequence shown here is derived from an EMBL/GenBank/DDBJ whole genome shotgun (WGS) entry which is preliminary data.</text>
</comment>
<dbReference type="EMBL" id="AWUE01013778">
    <property type="protein sequence ID" value="OMP05925.1"/>
    <property type="molecule type" value="Genomic_DNA"/>
</dbReference>
<protein>
    <recommendedName>
        <fullName evidence="2">GBF-interacting protein 1 N-terminal domain-containing protein</fullName>
    </recommendedName>
</protein>
<evidence type="ECO:0000313" key="3">
    <source>
        <dbReference type="EMBL" id="OMP05925.1"/>
    </source>
</evidence>
<dbReference type="OrthoDB" id="762072at2759"/>
<keyword evidence="4" id="KW-1185">Reference proteome</keyword>